<accession>A0A1F8GV40</accession>
<dbReference type="Proteomes" id="UP000179047">
    <property type="component" value="Unassembled WGS sequence"/>
</dbReference>
<reference evidence="5 6" key="1">
    <citation type="journal article" date="2016" name="Nat. Commun.">
        <title>Thousands of microbial genomes shed light on interconnected biogeochemical processes in an aquifer system.</title>
        <authorList>
            <person name="Anantharaman K."/>
            <person name="Brown C.T."/>
            <person name="Hug L.A."/>
            <person name="Sharon I."/>
            <person name="Castelle C.J."/>
            <person name="Probst A.J."/>
            <person name="Thomas B.C."/>
            <person name="Singh A."/>
            <person name="Wilkins M.J."/>
            <person name="Karaoz U."/>
            <person name="Brodie E.L."/>
            <person name="Williams K.H."/>
            <person name="Hubbard S.S."/>
            <person name="Banfield J.F."/>
        </authorList>
    </citation>
    <scope>NUCLEOTIDE SEQUENCE [LARGE SCALE GENOMIC DNA]</scope>
</reference>
<sequence length="432" mass="47261">MQTTNYLQVGVIVGAIVLVTIAIMILTGFLPGLRQGFSGGGTVVMWGFDAEDSFGDVFHKFGQVYRGSMVKYLKKSPINFENELLNAIARGDSPDLIIFPSDLFIKHKDILAAAPAITMTEREISQQFVDAAKTFLSAKNEVLGMPFYAETLQLYFNKDIFTENFVTLPPETWDEVLSLSGKITRKDDSGNILISGAALGRAVNIKNAATILTALLLQSGDPIFKPNGEIVLGDLPDGFKSSLRPAESALLFFSDFSNPAKVAQSWSAALPDSRDMFAAGKLAMYFGSNRDFDIIKTQNPHLNFAVAPLPQLSKNAVSITSGVLYNLVVPKASKNQTLAWTLAKYLTSRDISAEYAKTKNDVSLRRDVLPVYSGDSVKSVFAKSALALRLWPNPDPAKSETIFRALIEDVALGRGTIRESIDRAKARFNQKI</sequence>
<evidence type="ECO:0000256" key="4">
    <source>
        <dbReference type="SAM" id="Phobius"/>
    </source>
</evidence>
<keyword evidence="4" id="KW-0472">Membrane</keyword>
<feature type="transmembrane region" description="Helical" evidence="4">
    <location>
        <begin position="6"/>
        <end position="30"/>
    </location>
</feature>
<dbReference type="STRING" id="1802701.A3A33_03085"/>
<dbReference type="Pfam" id="PF01547">
    <property type="entry name" value="SBP_bac_1"/>
    <property type="match status" value="1"/>
</dbReference>
<gene>
    <name evidence="5" type="ORF">A3A33_03085</name>
</gene>
<evidence type="ECO:0000256" key="2">
    <source>
        <dbReference type="ARBA" id="ARBA00022448"/>
    </source>
</evidence>
<dbReference type="PANTHER" id="PTHR30061">
    <property type="entry name" value="MALTOSE-BINDING PERIPLASMIC PROTEIN"/>
    <property type="match status" value="1"/>
</dbReference>
<evidence type="ECO:0000313" key="6">
    <source>
        <dbReference type="Proteomes" id="UP000179047"/>
    </source>
</evidence>
<dbReference type="SUPFAM" id="SSF53850">
    <property type="entry name" value="Periplasmic binding protein-like II"/>
    <property type="match status" value="1"/>
</dbReference>
<dbReference type="Gene3D" id="3.40.190.10">
    <property type="entry name" value="Periplasmic binding protein-like II"/>
    <property type="match status" value="1"/>
</dbReference>
<keyword evidence="4" id="KW-0812">Transmembrane</keyword>
<keyword evidence="3" id="KW-0732">Signal</keyword>
<organism evidence="5 6">
    <name type="scientific">Candidatus Yanofskybacteria bacterium RIFCSPLOWO2_01_FULL_49_25</name>
    <dbReference type="NCBI Taxonomy" id="1802701"/>
    <lineage>
        <taxon>Bacteria</taxon>
        <taxon>Candidatus Yanofskyibacteriota</taxon>
    </lineage>
</organism>
<dbReference type="EMBL" id="MGKP01000015">
    <property type="protein sequence ID" value="OGN28516.1"/>
    <property type="molecule type" value="Genomic_DNA"/>
</dbReference>
<dbReference type="GO" id="GO:0055052">
    <property type="term" value="C:ATP-binding cassette (ABC) transporter complex, substrate-binding subunit-containing"/>
    <property type="evidence" value="ECO:0007669"/>
    <property type="project" value="TreeGrafter"/>
</dbReference>
<protein>
    <recommendedName>
        <fullName evidence="7">ABC transporter substrate-binding protein</fullName>
    </recommendedName>
</protein>
<dbReference type="InterPro" id="IPR006059">
    <property type="entry name" value="SBP"/>
</dbReference>
<evidence type="ECO:0008006" key="7">
    <source>
        <dbReference type="Google" id="ProtNLM"/>
    </source>
</evidence>
<dbReference type="GO" id="GO:0015768">
    <property type="term" value="P:maltose transport"/>
    <property type="evidence" value="ECO:0007669"/>
    <property type="project" value="TreeGrafter"/>
</dbReference>
<comment type="similarity">
    <text evidence="1">Belongs to the bacterial solute-binding protein 1 family.</text>
</comment>
<evidence type="ECO:0000256" key="1">
    <source>
        <dbReference type="ARBA" id="ARBA00008520"/>
    </source>
</evidence>
<name>A0A1F8GV40_9BACT</name>
<dbReference type="GO" id="GO:1901982">
    <property type="term" value="F:maltose binding"/>
    <property type="evidence" value="ECO:0007669"/>
    <property type="project" value="TreeGrafter"/>
</dbReference>
<evidence type="ECO:0000313" key="5">
    <source>
        <dbReference type="EMBL" id="OGN28516.1"/>
    </source>
</evidence>
<keyword evidence="4" id="KW-1133">Transmembrane helix</keyword>
<dbReference type="GO" id="GO:0042956">
    <property type="term" value="P:maltodextrin transmembrane transport"/>
    <property type="evidence" value="ECO:0007669"/>
    <property type="project" value="TreeGrafter"/>
</dbReference>
<evidence type="ECO:0000256" key="3">
    <source>
        <dbReference type="ARBA" id="ARBA00022729"/>
    </source>
</evidence>
<proteinExistence type="inferred from homology"/>
<dbReference type="PANTHER" id="PTHR30061:SF50">
    <property type="entry name" value="MALTOSE_MALTODEXTRIN-BINDING PERIPLASMIC PROTEIN"/>
    <property type="match status" value="1"/>
</dbReference>
<comment type="caution">
    <text evidence="5">The sequence shown here is derived from an EMBL/GenBank/DDBJ whole genome shotgun (WGS) entry which is preliminary data.</text>
</comment>
<keyword evidence="2" id="KW-0813">Transport</keyword>
<dbReference type="AlphaFoldDB" id="A0A1F8GV40"/>